<protein>
    <submittedName>
        <fullName evidence="1">Uncharacterized protein</fullName>
    </submittedName>
</protein>
<organism evidence="1 2">
    <name type="scientific">Canavalia gladiata</name>
    <name type="common">Sword bean</name>
    <name type="synonym">Dolichos gladiatus</name>
    <dbReference type="NCBI Taxonomy" id="3824"/>
    <lineage>
        <taxon>Eukaryota</taxon>
        <taxon>Viridiplantae</taxon>
        <taxon>Streptophyta</taxon>
        <taxon>Embryophyta</taxon>
        <taxon>Tracheophyta</taxon>
        <taxon>Spermatophyta</taxon>
        <taxon>Magnoliopsida</taxon>
        <taxon>eudicotyledons</taxon>
        <taxon>Gunneridae</taxon>
        <taxon>Pentapetalae</taxon>
        <taxon>rosids</taxon>
        <taxon>fabids</taxon>
        <taxon>Fabales</taxon>
        <taxon>Fabaceae</taxon>
        <taxon>Papilionoideae</taxon>
        <taxon>50 kb inversion clade</taxon>
        <taxon>NPAAA clade</taxon>
        <taxon>indigoferoid/millettioid clade</taxon>
        <taxon>Phaseoleae</taxon>
        <taxon>Canavalia</taxon>
    </lineage>
</organism>
<reference evidence="1 2" key="1">
    <citation type="submission" date="2024-01" db="EMBL/GenBank/DDBJ databases">
        <title>The genomes of 5 underutilized Papilionoideae crops provide insights into root nodulation and disease resistanc.</title>
        <authorList>
            <person name="Jiang F."/>
        </authorList>
    </citation>
    <scope>NUCLEOTIDE SEQUENCE [LARGE SCALE GENOMIC DNA]</scope>
    <source>
        <strain evidence="1">LVBAO_FW01</strain>
        <tissue evidence="1">Leaves</tissue>
    </source>
</reference>
<evidence type="ECO:0000313" key="1">
    <source>
        <dbReference type="EMBL" id="KAK7337129.1"/>
    </source>
</evidence>
<proteinExistence type="predicted"/>
<gene>
    <name evidence="1" type="ORF">VNO77_17689</name>
</gene>
<accession>A0AAN9QIX8</accession>
<comment type="caution">
    <text evidence="1">The sequence shown here is derived from an EMBL/GenBank/DDBJ whole genome shotgun (WGS) entry which is preliminary data.</text>
</comment>
<sequence>MDVNVIFTNIISYNLCYLQLPISPVTCMSVDILIASLGFKTTELILIISSKHWNSKVADAVTVAATMSFKAESPGKNSYMLTFLS</sequence>
<keyword evidence="2" id="KW-1185">Reference proteome</keyword>
<dbReference type="AlphaFoldDB" id="A0AAN9QIX8"/>
<dbReference type="Proteomes" id="UP001367508">
    <property type="component" value="Unassembled WGS sequence"/>
</dbReference>
<evidence type="ECO:0000313" key="2">
    <source>
        <dbReference type="Proteomes" id="UP001367508"/>
    </source>
</evidence>
<dbReference type="EMBL" id="JAYMYQ010000004">
    <property type="protein sequence ID" value="KAK7337129.1"/>
    <property type="molecule type" value="Genomic_DNA"/>
</dbReference>
<name>A0AAN9QIX8_CANGL</name>